<organism evidence="1">
    <name type="scientific">bioreactor metagenome</name>
    <dbReference type="NCBI Taxonomy" id="1076179"/>
    <lineage>
        <taxon>unclassified sequences</taxon>
        <taxon>metagenomes</taxon>
        <taxon>ecological metagenomes</taxon>
    </lineage>
</organism>
<proteinExistence type="predicted"/>
<protein>
    <submittedName>
        <fullName evidence="1">Uncharacterized protein</fullName>
    </submittedName>
</protein>
<reference evidence="1" key="1">
    <citation type="submission" date="2019-08" db="EMBL/GenBank/DDBJ databases">
        <authorList>
            <person name="Kucharzyk K."/>
            <person name="Murdoch R.W."/>
            <person name="Higgins S."/>
            <person name="Loffler F."/>
        </authorList>
    </citation>
    <scope>NUCLEOTIDE SEQUENCE</scope>
</reference>
<evidence type="ECO:0000313" key="1">
    <source>
        <dbReference type="EMBL" id="MPM82656.1"/>
    </source>
</evidence>
<accession>A0A645CZR7</accession>
<dbReference type="AntiFam" id="ANF00127">
    <property type="entry name" value="Shadow ORF (opposite eno)"/>
</dbReference>
<dbReference type="EMBL" id="VSSQ01031677">
    <property type="protein sequence ID" value="MPM82656.1"/>
    <property type="molecule type" value="Genomic_DNA"/>
</dbReference>
<sequence>MHAFAAKAFFVAVAQLQRFKLAGRSAAGRNTGCKAAIRKMHLCLHGRVAARVDHLATNDFYDCCIYAHRIASCSWPLSAHSAVSAEALQKSRVKFLDTDFFGCFYCTPNLLNFIVFSKILLNFFKSKAFCAFHAETRRFYFEKQKGGTHTGRHRLFIYSVYTGKSRLQNTAIAAPNNTAPAA</sequence>
<name>A0A645CZR7_9ZZZZ</name>
<dbReference type="AlphaFoldDB" id="A0A645CZR7"/>
<comment type="caution">
    <text evidence="1">The sequence shown here is derived from an EMBL/GenBank/DDBJ whole genome shotgun (WGS) entry which is preliminary data.</text>
</comment>
<gene>
    <name evidence="1" type="ORF">SDC9_129718</name>
</gene>